<feature type="domain" description="HTH crp-type" evidence="5">
    <location>
        <begin position="156"/>
        <end position="229"/>
    </location>
</feature>
<dbReference type="InterPro" id="IPR012318">
    <property type="entry name" value="HTH_CRP"/>
</dbReference>
<feature type="domain" description="Cyclic nucleotide-binding" evidence="4">
    <location>
        <begin position="42"/>
        <end position="118"/>
    </location>
</feature>
<protein>
    <submittedName>
        <fullName evidence="6">CRP-like cAMP-activated global transcriptional regulator</fullName>
    </submittedName>
</protein>
<accession>A0A6I5ZNB2</accession>
<dbReference type="PROSITE" id="PS51063">
    <property type="entry name" value="HTH_CRP_2"/>
    <property type="match status" value="1"/>
</dbReference>
<name>A0A6I5ZNB2_9FIRM</name>
<evidence type="ECO:0000256" key="2">
    <source>
        <dbReference type="ARBA" id="ARBA00023125"/>
    </source>
</evidence>
<evidence type="ECO:0000256" key="1">
    <source>
        <dbReference type="ARBA" id="ARBA00023015"/>
    </source>
</evidence>
<evidence type="ECO:0000259" key="5">
    <source>
        <dbReference type="PROSITE" id="PS51063"/>
    </source>
</evidence>
<keyword evidence="2" id="KW-0238">DNA-binding</keyword>
<dbReference type="PROSITE" id="PS50042">
    <property type="entry name" value="CNMP_BINDING_3"/>
    <property type="match status" value="1"/>
</dbReference>
<gene>
    <name evidence="6" type="primary">glxR</name>
    <name evidence="6" type="ORF">MGLY_07140</name>
</gene>
<dbReference type="SUPFAM" id="SSF46785">
    <property type="entry name" value="Winged helix' DNA-binding domain"/>
    <property type="match status" value="1"/>
</dbReference>
<dbReference type="GO" id="GO:0003677">
    <property type="term" value="F:DNA binding"/>
    <property type="evidence" value="ECO:0007669"/>
    <property type="project" value="UniProtKB-KW"/>
</dbReference>
<evidence type="ECO:0000313" key="7">
    <source>
        <dbReference type="Proteomes" id="UP000425916"/>
    </source>
</evidence>
<dbReference type="Pfam" id="PF13545">
    <property type="entry name" value="HTH_Crp_2"/>
    <property type="match status" value="1"/>
</dbReference>
<dbReference type="AlphaFoldDB" id="A0A6I5ZNB2"/>
<keyword evidence="7" id="KW-1185">Reference proteome</keyword>
<dbReference type="Proteomes" id="UP000425916">
    <property type="component" value="Chromosome"/>
</dbReference>
<dbReference type="InterPro" id="IPR018490">
    <property type="entry name" value="cNMP-bd_dom_sf"/>
</dbReference>
<keyword evidence="1" id="KW-0805">Transcription regulation</keyword>
<dbReference type="Gene3D" id="2.60.120.10">
    <property type="entry name" value="Jelly Rolls"/>
    <property type="match status" value="1"/>
</dbReference>
<sequence>MATTNKPGIFDDKFIKAASPWVVHNGAECWKNLLVHGQQIILPEGRVLFAVGSPVPNFYYLHRGEIMMKSFNQEGRQKIIWYIEEGNIFAEVPFFCGIPTFFEIVANRPSEVYKFSREFIFNELIPNYPQAAIDIIKTLSYKASVLAMQIHEIVLSTPYKRICRLFYIIGHLYGEPHDEGLLIRKMLTQQEIADIIGVHRVTVNKIVNYLHNKGVIKISGRSLLITDLPYLVRAMSELDPIF</sequence>
<evidence type="ECO:0000256" key="3">
    <source>
        <dbReference type="ARBA" id="ARBA00023163"/>
    </source>
</evidence>
<proteinExistence type="predicted"/>
<dbReference type="InterPro" id="IPR036388">
    <property type="entry name" value="WH-like_DNA-bd_sf"/>
</dbReference>
<dbReference type="OrthoDB" id="5460990at2"/>
<dbReference type="InterPro" id="IPR036390">
    <property type="entry name" value="WH_DNA-bd_sf"/>
</dbReference>
<dbReference type="GO" id="GO:0006355">
    <property type="term" value="P:regulation of DNA-templated transcription"/>
    <property type="evidence" value="ECO:0007669"/>
    <property type="project" value="InterPro"/>
</dbReference>
<organism evidence="6 7">
    <name type="scientific">Neomoorella glycerini</name>
    <dbReference type="NCBI Taxonomy" id="55779"/>
    <lineage>
        <taxon>Bacteria</taxon>
        <taxon>Bacillati</taxon>
        <taxon>Bacillota</taxon>
        <taxon>Clostridia</taxon>
        <taxon>Neomoorellales</taxon>
        <taxon>Neomoorellaceae</taxon>
        <taxon>Neomoorella</taxon>
    </lineage>
</organism>
<dbReference type="RefSeq" id="WP_156271807.1">
    <property type="nucleotide sequence ID" value="NZ_CP046244.1"/>
</dbReference>
<evidence type="ECO:0000313" key="6">
    <source>
        <dbReference type="EMBL" id="QGP91382.1"/>
    </source>
</evidence>
<dbReference type="CDD" id="cd00038">
    <property type="entry name" value="CAP_ED"/>
    <property type="match status" value="1"/>
</dbReference>
<dbReference type="Gene3D" id="1.10.10.10">
    <property type="entry name" value="Winged helix-like DNA-binding domain superfamily/Winged helix DNA-binding domain"/>
    <property type="match status" value="1"/>
</dbReference>
<dbReference type="SUPFAM" id="SSF51206">
    <property type="entry name" value="cAMP-binding domain-like"/>
    <property type="match status" value="1"/>
</dbReference>
<dbReference type="InterPro" id="IPR000595">
    <property type="entry name" value="cNMP-bd_dom"/>
</dbReference>
<reference evidence="6 7" key="1">
    <citation type="submission" date="2019-11" db="EMBL/GenBank/DDBJ databases">
        <title>Genome sequence of Moorella glycerini DSM11254.</title>
        <authorList>
            <person name="Poehlein A."/>
            <person name="Boeer T."/>
            <person name="Daniel R."/>
        </authorList>
    </citation>
    <scope>NUCLEOTIDE SEQUENCE [LARGE SCALE GENOMIC DNA]</scope>
    <source>
        <strain evidence="6 7">DSM 11254</strain>
    </source>
</reference>
<dbReference type="EMBL" id="CP046244">
    <property type="protein sequence ID" value="QGP91382.1"/>
    <property type="molecule type" value="Genomic_DNA"/>
</dbReference>
<dbReference type="Pfam" id="PF00027">
    <property type="entry name" value="cNMP_binding"/>
    <property type="match status" value="1"/>
</dbReference>
<dbReference type="SMART" id="SM00419">
    <property type="entry name" value="HTH_CRP"/>
    <property type="match status" value="1"/>
</dbReference>
<dbReference type="InterPro" id="IPR014710">
    <property type="entry name" value="RmlC-like_jellyroll"/>
</dbReference>
<keyword evidence="3" id="KW-0804">Transcription</keyword>
<evidence type="ECO:0000259" key="4">
    <source>
        <dbReference type="PROSITE" id="PS50042"/>
    </source>
</evidence>